<keyword evidence="4" id="KW-1185">Reference proteome</keyword>
<dbReference type="RefSeq" id="WP_146648139.1">
    <property type="nucleotide sequence ID" value="NZ_CP012333.1"/>
</dbReference>
<keyword evidence="2" id="KW-0812">Transmembrane</keyword>
<dbReference type="Proteomes" id="UP000064967">
    <property type="component" value="Chromosome"/>
</dbReference>
<sequence length="132" mass="14910">MADQEFRTFEEFWPFYVKEHRKKSTRVLHFIGTTGAMACVAGAILTRKRSLLALAPIVGYGPAWISHFFIEGNKPATFKHPLWSLRGDLVMWWKMVRREMDAEVERVLAEEAASDGASDTTGHVSIQGEAVN</sequence>
<dbReference type="AlphaFoldDB" id="A0A0K1PTS3"/>
<dbReference type="EMBL" id="CP012333">
    <property type="protein sequence ID" value="AKU96917.1"/>
    <property type="molecule type" value="Genomic_DNA"/>
</dbReference>
<evidence type="ECO:0000256" key="2">
    <source>
        <dbReference type="SAM" id="Phobius"/>
    </source>
</evidence>
<feature type="transmembrane region" description="Helical" evidence="2">
    <location>
        <begin position="51"/>
        <end position="70"/>
    </location>
</feature>
<feature type="region of interest" description="Disordered" evidence="1">
    <location>
        <begin position="113"/>
        <end position="132"/>
    </location>
</feature>
<evidence type="ECO:0000256" key="1">
    <source>
        <dbReference type="SAM" id="MobiDB-lite"/>
    </source>
</evidence>
<dbReference type="STRING" id="1391654.AKJ09_03581"/>
<reference evidence="3 4" key="1">
    <citation type="submission" date="2015-08" db="EMBL/GenBank/DDBJ databases">
        <authorList>
            <person name="Babu N.S."/>
            <person name="Beckwith C.J."/>
            <person name="Beseler K.G."/>
            <person name="Brison A."/>
            <person name="Carone J.V."/>
            <person name="Caskin T.P."/>
            <person name="Diamond M."/>
            <person name="Durham M.E."/>
            <person name="Foxe J.M."/>
            <person name="Go M."/>
            <person name="Henderson B.A."/>
            <person name="Jones I.B."/>
            <person name="McGettigan J.A."/>
            <person name="Micheletti S.J."/>
            <person name="Nasrallah M.E."/>
            <person name="Ortiz D."/>
            <person name="Piller C.R."/>
            <person name="Privatt S.R."/>
            <person name="Schneider S.L."/>
            <person name="Sharp S."/>
            <person name="Smith T.C."/>
            <person name="Stanton J.D."/>
            <person name="Ullery H.E."/>
            <person name="Wilson R.J."/>
            <person name="Serrano M.G."/>
            <person name="Buck G."/>
            <person name="Lee V."/>
            <person name="Wang Y."/>
            <person name="Carvalho R."/>
            <person name="Voegtly L."/>
            <person name="Shi R."/>
            <person name="Duckworth R."/>
            <person name="Johnson A."/>
            <person name="Loviza R."/>
            <person name="Walstead R."/>
            <person name="Shah Z."/>
            <person name="Kiflezghi M."/>
            <person name="Wade K."/>
            <person name="Ball S.L."/>
            <person name="Bradley K.W."/>
            <person name="Asai D.J."/>
            <person name="Bowman C.A."/>
            <person name="Russell D.A."/>
            <person name="Pope W.H."/>
            <person name="Jacobs-Sera D."/>
            <person name="Hendrix R.W."/>
            <person name="Hatfull G.F."/>
        </authorList>
    </citation>
    <scope>NUCLEOTIDE SEQUENCE [LARGE SCALE GENOMIC DNA]</scope>
    <source>
        <strain evidence="3 4">DSM 27648</strain>
    </source>
</reference>
<accession>A0A0K1PTS3</accession>
<dbReference type="Pfam" id="PF06127">
    <property type="entry name" value="Mpo1-like"/>
    <property type="match status" value="1"/>
</dbReference>
<dbReference type="InterPro" id="IPR009305">
    <property type="entry name" value="Mpo1-like"/>
</dbReference>
<feature type="transmembrane region" description="Helical" evidence="2">
    <location>
        <begin position="27"/>
        <end position="45"/>
    </location>
</feature>
<organism evidence="3 4">
    <name type="scientific">Labilithrix luteola</name>
    <dbReference type="NCBI Taxonomy" id="1391654"/>
    <lineage>
        <taxon>Bacteria</taxon>
        <taxon>Pseudomonadati</taxon>
        <taxon>Myxococcota</taxon>
        <taxon>Polyangia</taxon>
        <taxon>Polyangiales</taxon>
        <taxon>Labilitrichaceae</taxon>
        <taxon>Labilithrix</taxon>
    </lineage>
</organism>
<keyword evidence="2" id="KW-1133">Transmembrane helix</keyword>
<gene>
    <name evidence="3" type="ORF">AKJ09_03581</name>
</gene>
<dbReference type="PANTHER" id="PTHR34205">
    <property type="entry name" value="TRANSMEMBRANE PROTEIN"/>
    <property type="match status" value="1"/>
</dbReference>
<evidence type="ECO:0000313" key="4">
    <source>
        <dbReference type="Proteomes" id="UP000064967"/>
    </source>
</evidence>
<evidence type="ECO:0000313" key="3">
    <source>
        <dbReference type="EMBL" id="AKU96917.1"/>
    </source>
</evidence>
<name>A0A0K1PTS3_9BACT</name>
<keyword evidence="2" id="KW-0472">Membrane</keyword>
<protein>
    <recommendedName>
        <fullName evidence="5">Transmembrane protein</fullName>
    </recommendedName>
</protein>
<proteinExistence type="predicted"/>
<dbReference type="PANTHER" id="PTHR34205:SF2">
    <property type="entry name" value="DUF962 DOMAIN-CONTAINING PROTEIN"/>
    <property type="match status" value="1"/>
</dbReference>
<evidence type="ECO:0008006" key="5">
    <source>
        <dbReference type="Google" id="ProtNLM"/>
    </source>
</evidence>
<dbReference type="PATRIC" id="fig|1391654.3.peg.3626"/>
<dbReference type="KEGG" id="llu:AKJ09_03581"/>
<dbReference type="OrthoDB" id="7356072at2"/>